<keyword evidence="3" id="KW-0378">Hydrolase</keyword>
<organism evidence="5 6">
    <name type="scientific">Flavivirga eckloniae</name>
    <dbReference type="NCBI Taxonomy" id="1803846"/>
    <lineage>
        <taxon>Bacteria</taxon>
        <taxon>Pseudomonadati</taxon>
        <taxon>Bacteroidota</taxon>
        <taxon>Flavobacteriia</taxon>
        <taxon>Flavobacteriales</taxon>
        <taxon>Flavobacteriaceae</taxon>
        <taxon>Flavivirga</taxon>
    </lineage>
</organism>
<dbReference type="SUPFAM" id="SSF52279">
    <property type="entry name" value="Beta-D-glucan exohydrolase, C-terminal domain"/>
    <property type="match status" value="1"/>
</dbReference>
<dbReference type="Pfam" id="PF01915">
    <property type="entry name" value="Glyco_hydro_3_C"/>
    <property type="match status" value="1"/>
</dbReference>
<evidence type="ECO:0000256" key="2">
    <source>
        <dbReference type="ARBA" id="ARBA00022729"/>
    </source>
</evidence>
<dbReference type="EMBL" id="CP025791">
    <property type="protein sequence ID" value="AUP78118.1"/>
    <property type="molecule type" value="Genomic_DNA"/>
</dbReference>
<sequence>MNKTRITNLLILTIFLIGIPFRSIAQYQHKFMDPNLDIEKRLDDLLETLTLDEKITMLSETAPAVERLGIDAYNHGNEALHGIMRPGKFTVFPRPMGLAATFNPDAIQLMADYISDEARGRYNELGRKCVGGRFNGHFNGLLTFWSPNVNMARDPRWGRTGETYGEDPLLTSRMGASFTRGLQGDGKYLKAIATPKHYAANNEEHNRFSCNAEIPERSLREYYLKGFEGCIVDGKAFSIMAAYNSINGVPCSVNPYLLNDILRDEWGFKGYVVGDLNSPHYVYTRHKYTKSQAETAALCIKSGLELDSGFKPFKHLKKAIKKGLCTEEEVTEAARRVLRGRFKLGMFDPIDMVPYNSIKPDIVGSEKHQKLALELAQQSMVLLKNDNFLPLKDDIKKIAVLGPCINMYKHPHYSAYEGSANPPVTPIDGIKSICNEKGIELVEIPWELLSGSSQLVKVESSFLKPEIEIGNKSVGLTGYYYDNKNLEGKPLGKRVDGDIDFDRVKKAPDSYFINEPLSVRWTGKLMPPVSGNYKLSFTYDDGAKVWLNGKEVLNDWVVGASRTKAFDFKMVKDTPVDIRIEYFDTGGGAVAQLKWLIPESTDKNLHLNAIADCDAVIMVMGLDDNHTGEGFDKTYLDLPADQDEMIRKVHALNKEIALVLMNSTALTINWENKNIPAILEAWYPGEKTGTALADILWGKISPSGKLPMTFCNSVDDLPPFDDYDVTNGRTYMYAKAEPLFEFGYGLSYTTFAYSNLKLNKKSYAKNKTIKLSFDVKNTGDFNADEIAQVYIKPVNVKPSIKLPIKQLKGFKRTSITSGASKTIVIEIPVNDINYYNEKEKKFDIIKGEFEIQVGASSKDIRLKEKLVIK</sequence>
<dbReference type="GO" id="GO:0031222">
    <property type="term" value="P:arabinan catabolic process"/>
    <property type="evidence" value="ECO:0007669"/>
    <property type="project" value="TreeGrafter"/>
</dbReference>
<dbReference type="InterPro" id="IPR013783">
    <property type="entry name" value="Ig-like_fold"/>
</dbReference>
<keyword evidence="6" id="KW-1185">Reference proteome</keyword>
<dbReference type="Gene3D" id="2.60.40.10">
    <property type="entry name" value="Immunoglobulins"/>
    <property type="match status" value="1"/>
</dbReference>
<dbReference type="InterPro" id="IPR036881">
    <property type="entry name" value="Glyco_hydro_3_C_sf"/>
</dbReference>
<dbReference type="GO" id="GO:0009044">
    <property type="term" value="F:xylan 1,4-beta-xylosidase activity"/>
    <property type="evidence" value="ECO:0007669"/>
    <property type="project" value="InterPro"/>
</dbReference>
<dbReference type="Gene3D" id="3.40.50.1700">
    <property type="entry name" value="Glycoside hydrolase family 3 C-terminal domain"/>
    <property type="match status" value="2"/>
</dbReference>
<dbReference type="Gene3D" id="3.20.20.300">
    <property type="entry name" value="Glycoside hydrolase, family 3, N-terminal domain"/>
    <property type="match status" value="1"/>
</dbReference>
<dbReference type="InterPro" id="IPR017853">
    <property type="entry name" value="GH"/>
</dbReference>
<dbReference type="Pfam" id="PF07691">
    <property type="entry name" value="PA14"/>
    <property type="match status" value="1"/>
</dbReference>
<dbReference type="InterPro" id="IPR044993">
    <property type="entry name" value="BXL"/>
</dbReference>
<dbReference type="InterPro" id="IPR037524">
    <property type="entry name" value="PA14/GLEYA"/>
</dbReference>
<dbReference type="Pfam" id="PF00933">
    <property type="entry name" value="Glyco_hydro_3"/>
    <property type="match status" value="1"/>
</dbReference>
<dbReference type="OrthoDB" id="9805821at2"/>
<reference evidence="5 6" key="1">
    <citation type="submission" date="2018-01" db="EMBL/GenBank/DDBJ databases">
        <title>Complete genome sequence of Flavivirga eckloniae ECD14 isolated from seaweed Ecklonia cava.</title>
        <authorList>
            <person name="Lee J.H."/>
            <person name="Baik K.S."/>
            <person name="Seong C.N."/>
        </authorList>
    </citation>
    <scope>NUCLEOTIDE SEQUENCE [LARGE SCALE GENOMIC DNA]</scope>
    <source>
        <strain evidence="5 6">ECD14</strain>
    </source>
</reference>
<dbReference type="SUPFAM" id="SSF51445">
    <property type="entry name" value="(Trans)glycosidases"/>
    <property type="match status" value="1"/>
</dbReference>
<dbReference type="InterPro" id="IPR011658">
    <property type="entry name" value="PA14_dom"/>
</dbReference>
<dbReference type="AlphaFoldDB" id="A0A2K9PMQ5"/>
<protein>
    <submittedName>
        <fullName evidence="5">Beta-glucosidase</fullName>
    </submittedName>
</protein>
<evidence type="ECO:0000313" key="6">
    <source>
        <dbReference type="Proteomes" id="UP000235826"/>
    </source>
</evidence>
<dbReference type="GO" id="GO:0008422">
    <property type="term" value="F:beta-glucosidase activity"/>
    <property type="evidence" value="ECO:0007669"/>
    <property type="project" value="UniProtKB-ARBA"/>
</dbReference>
<evidence type="ECO:0000313" key="5">
    <source>
        <dbReference type="EMBL" id="AUP78118.1"/>
    </source>
</evidence>
<dbReference type="SMART" id="SM01217">
    <property type="entry name" value="Fn3_like"/>
    <property type="match status" value="1"/>
</dbReference>
<dbReference type="RefSeq" id="WP_102754776.1">
    <property type="nucleotide sequence ID" value="NZ_CP025791.1"/>
</dbReference>
<proteinExistence type="inferred from homology"/>
<dbReference type="PRINTS" id="PR00133">
    <property type="entry name" value="GLHYDRLASE3"/>
</dbReference>
<evidence type="ECO:0000256" key="3">
    <source>
        <dbReference type="ARBA" id="ARBA00022801"/>
    </source>
</evidence>
<dbReference type="Pfam" id="PF14310">
    <property type="entry name" value="Fn3-like"/>
    <property type="match status" value="1"/>
</dbReference>
<dbReference type="InterPro" id="IPR002772">
    <property type="entry name" value="Glyco_hydro_3_C"/>
</dbReference>
<dbReference type="InterPro" id="IPR036962">
    <property type="entry name" value="Glyco_hydro_3_N_sf"/>
</dbReference>
<gene>
    <name evidence="5" type="ORF">C1H87_05055</name>
</gene>
<feature type="domain" description="PA14" evidence="4">
    <location>
        <begin position="471"/>
        <end position="610"/>
    </location>
</feature>
<keyword evidence="2" id="KW-0732">Signal</keyword>
<evidence type="ECO:0000256" key="1">
    <source>
        <dbReference type="ARBA" id="ARBA00005336"/>
    </source>
</evidence>
<dbReference type="FunFam" id="2.60.40.10:FF:000495">
    <property type="entry name" value="Periplasmic beta-glucosidase"/>
    <property type="match status" value="1"/>
</dbReference>
<dbReference type="PANTHER" id="PTHR42721:SF3">
    <property type="entry name" value="BETA-D-XYLOSIDASE 5-RELATED"/>
    <property type="match status" value="1"/>
</dbReference>
<dbReference type="KEGG" id="fek:C1H87_05055"/>
<dbReference type="GO" id="GO:0045493">
    <property type="term" value="P:xylan catabolic process"/>
    <property type="evidence" value="ECO:0007669"/>
    <property type="project" value="InterPro"/>
</dbReference>
<dbReference type="PROSITE" id="PS51820">
    <property type="entry name" value="PA14"/>
    <property type="match status" value="1"/>
</dbReference>
<dbReference type="InterPro" id="IPR001764">
    <property type="entry name" value="Glyco_hydro_3_N"/>
</dbReference>
<dbReference type="SMART" id="SM00758">
    <property type="entry name" value="PA14"/>
    <property type="match status" value="1"/>
</dbReference>
<comment type="similarity">
    <text evidence="1">Belongs to the glycosyl hydrolase 3 family.</text>
</comment>
<evidence type="ECO:0000259" key="4">
    <source>
        <dbReference type="PROSITE" id="PS51820"/>
    </source>
</evidence>
<name>A0A2K9PMQ5_9FLAO</name>
<dbReference type="InterPro" id="IPR026891">
    <property type="entry name" value="Fn3-like"/>
</dbReference>
<dbReference type="PANTHER" id="PTHR42721">
    <property type="entry name" value="SUGAR HYDROLASE-RELATED"/>
    <property type="match status" value="1"/>
</dbReference>
<dbReference type="GO" id="GO:0046556">
    <property type="term" value="F:alpha-L-arabinofuranosidase activity"/>
    <property type="evidence" value="ECO:0007669"/>
    <property type="project" value="TreeGrafter"/>
</dbReference>
<accession>A0A2K9PMQ5</accession>
<dbReference type="Proteomes" id="UP000235826">
    <property type="component" value="Chromosome"/>
</dbReference>